<keyword evidence="1" id="KW-0472">Membrane</keyword>
<reference evidence="2 3" key="1">
    <citation type="submission" date="2016-10" db="EMBL/GenBank/DDBJ databases">
        <authorList>
            <person name="de Groot N.N."/>
        </authorList>
    </citation>
    <scope>NUCLEOTIDE SEQUENCE [LARGE SCALE GENOMIC DNA]</scope>
    <source>
        <strain evidence="2 3">DSM 22489</strain>
    </source>
</reference>
<name>A0A1H5VXM7_9BACT</name>
<accession>A0A1H5VXM7</accession>
<organism evidence="2 3">
    <name type="scientific">Bryocella elongata</name>
    <dbReference type="NCBI Taxonomy" id="863522"/>
    <lineage>
        <taxon>Bacteria</taxon>
        <taxon>Pseudomonadati</taxon>
        <taxon>Acidobacteriota</taxon>
        <taxon>Terriglobia</taxon>
        <taxon>Terriglobales</taxon>
        <taxon>Acidobacteriaceae</taxon>
        <taxon>Bryocella</taxon>
    </lineage>
</organism>
<dbReference type="AlphaFoldDB" id="A0A1H5VXM7"/>
<feature type="transmembrane region" description="Helical" evidence="1">
    <location>
        <begin position="160"/>
        <end position="178"/>
    </location>
</feature>
<keyword evidence="1" id="KW-1133">Transmembrane helix</keyword>
<feature type="transmembrane region" description="Helical" evidence="1">
    <location>
        <begin position="135"/>
        <end position="154"/>
    </location>
</feature>
<gene>
    <name evidence="2" type="ORF">SAMN05421819_1358</name>
</gene>
<feature type="transmembrane region" description="Helical" evidence="1">
    <location>
        <begin position="102"/>
        <end position="123"/>
    </location>
</feature>
<proteinExistence type="predicted"/>
<keyword evidence="3" id="KW-1185">Reference proteome</keyword>
<sequence>MTQTTRYWAAGLFRGTAAVLAGTGTLFLPSIASTAMGSSTQLSTSTVSLASFLVIDASIVAATAWRAGGSRHQRVVLRGQAVLGGVVAASLVTMLATHVSTGWLLGIAAVPALASAMTALATAACPSDKHRASGCYLSAAISLVAAAILLGSAWLGHGFAAWSINLYLCLVGAELIVLSGSMLASQDGSLATEADPVPSI</sequence>
<feature type="transmembrane region" description="Helical" evidence="1">
    <location>
        <begin position="75"/>
        <end position="96"/>
    </location>
</feature>
<feature type="transmembrane region" description="Helical" evidence="1">
    <location>
        <begin position="47"/>
        <end position="68"/>
    </location>
</feature>
<dbReference type="EMBL" id="FNVA01000002">
    <property type="protein sequence ID" value="SEF91970.1"/>
    <property type="molecule type" value="Genomic_DNA"/>
</dbReference>
<dbReference type="RefSeq" id="WP_103932302.1">
    <property type="nucleotide sequence ID" value="NZ_FNVA01000002.1"/>
</dbReference>
<evidence type="ECO:0000313" key="3">
    <source>
        <dbReference type="Proteomes" id="UP000236728"/>
    </source>
</evidence>
<dbReference type="Proteomes" id="UP000236728">
    <property type="component" value="Unassembled WGS sequence"/>
</dbReference>
<evidence type="ECO:0000256" key="1">
    <source>
        <dbReference type="SAM" id="Phobius"/>
    </source>
</evidence>
<keyword evidence="1" id="KW-0812">Transmembrane</keyword>
<dbReference type="OrthoDB" id="27754at204434"/>
<protein>
    <submittedName>
        <fullName evidence="2">Uncharacterized protein</fullName>
    </submittedName>
</protein>
<evidence type="ECO:0000313" key="2">
    <source>
        <dbReference type="EMBL" id="SEF91970.1"/>
    </source>
</evidence>